<dbReference type="GO" id="GO:0046930">
    <property type="term" value="C:pore complex"/>
    <property type="evidence" value="ECO:0007669"/>
    <property type="project" value="UniProtKB-KW"/>
</dbReference>
<dbReference type="PANTHER" id="PTHR30329:SF21">
    <property type="entry name" value="LIPOPROTEIN YIAD-RELATED"/>
    <property type="match status" value="1"/>
</dbReference>
<dbReference type="PROSITE" id="PS51123">
    <property type="entry name" value="OMPA_2"/>
    <property type="match status" value="1"/>
</dbReference>
<keyword evidence="8 10" id="KW-0472">Membrane</keyword>
<dbReference type="PANTHER" id="PTHR30329">
    <property type="entry name" value="STATOR ELEMENT OF FLAGELLAR MOTOR COMPLEX"/>
    <property type="match status" value="1"/>
</dbReference>
<feature type="domain" description="OmpA-like" evidence="12">
    <location>
        <begin position="255"/>
        <end position="373"/>
    </location>
</feature>
<evidence type="ECO:0000313" key="13">
    <source>
        <dbReference type="EMBL" id="OFC70154.1"/>
    </source>
</evidence>
<dbReference type="InterPro" id="IPR006665">
    <property type="entry name" value="OmpA-like"/>
</dbReference>
<evidence type="ECO:0000256" key="10">
    <source>
        <dbReference type="PROSITE-ProRule" id="PRU00473"/>
    </source>
</evidence>
<evidence type="ECO:0000259" key="12">
    <source>
        <dbReference type="PROSITE" id="PS51123"/>
    </source>
</evidence>
<dbReference type="InterPro" id="IPR006664">
    <property type="entry name" value="OMP_bac"/>
</dbReference>
<dbReference type="Pfam" id="PF02412">
    <property type="entry name" value="TSP_3"/>
    <property type="match status" value="2"/>
</dbReference>
<evidence type="ECO:0000313" key="14">
    <source>
        <dbReference type="Proteomes" id="UP000175691"/>
    </source>
</evidence>
<feature type="chain" id="PRO_5009209600" evidence="11">
    <location>
        <begin position="23"/>
        <end position="379"/>
    </location>
</feature>
<gene>
    <name evidence="13" type="ORF">BFC18_13260</name>
</gene>
<keyword evidence="7" id="KW-0626">Porin</keyword>
<dbReference type="InterPro" id="IPR003367">
    <property type="entry name" value="Thrombospondin_3-like_rpt"/>
</dbReference>
<dbReference type="Gene3D" id="3.30.1330.60">
    <property type="entry name" value="OmpA-like domain"/>
    <property type="match status" value="1"/>
</dbReference>
<protein>
    <submittedName>
        <fullName evidence="13">Flagellar motor protein MotB</fullName>
    </submittedName>
</protein>
<evidence type="ECO:0000256" key="5">
    <source>
        <dbReference type="ARBA" id="ARBA00022729"/>
    </source>
</evidence>
<proteinExistence type="predicted"/>
<evidence type="ECO:0000256" key="2">
    <source>
        <dbReference type="ARBA" id="ARBA00022448"/>
    </source>
</evidence>
<dbReference type="Gene3D" id="2.40.160.20">
    <property type="match status" value="1"/>
</dbReference>
<evidence type="ECO:0000256" key="6">
    <source>
        <dbReference type="ARBA" id="ARBA00023065"/>
    </source>
</evidence>
<evidence type="ECO:0000256" key="1">
    <source>
        <dbReference type="ARBA" id="ARBA00004571"/>
    </source>
</evidence>
<dbReference type="RefSeq" id="WP_070125797.1">
    <property type="nucleotide sequence ID" value="NZ_MDHN01000029.1"/>
</dbReference>
<dbReference type="CDD" id="cd07185">
    <property type="entry name" value="OmpA_C-like"/>
    <property type="match status" value="1"/>
</dbReference>
<evidence type="ECO:0000256" key="7">
    <source>
        <dbReference type="ARBA" id="ARBA00023114"/>
    </source>
</evidence>
<dbReference type="InterPro" id="IPR028974">
    <property type="entry name" value="TSP_type-3_rpt"/>
</dbReference>
<keyword evidence="5 11" id="KW-0732">Signal</keyword>
<dbReference type="GO" id="GO:0007155">
    <property type="term" value="P:cell adhesion"/>
    <property type="evidence" value="ECO:0007669"/>
    <property type="project" value="InterPro"/>
</dbReference>
<dbReference type="SUPFAM" id="SSF56925">
    <property type="entry name" value="OMPA-like"/>
    <property type="match status" value="1"/>
</dbReference>
<evidence type="ECO:0000256" key="11">
    <source>
        <dbReference type="SAM" id="SignalP"/>
    </source>
</evidence>
<keyword evidence="3" id="KW-1134">Transmembrane beta strand</keyword>
<keyword evidence="2" id="KW-0813">Transport</keyword>
<dbReference type="SUPFAM" id="SSF103647">
    <property type="entry name" value="TSP type-3 repeat"/>
    <property type="match status" value="1"/>
</dbReference>
<keyword evidence="9" id="KW-0998">Cell outer membrane</keyword>
<evidence type="ECO:0000256" key="9">
    <source>
        <dbReference type="ARBA" id="ARBA00023237"/>
    </source>
</evidence>
<dbReference type="InterPro" id="IPR011250">
    <property type="entry name" value="OMP/PagP_B-barrel"/>
</dbReference>
<dbReference type="GO" id="GO:0015288">
    <property type="term" value="F:porin activity"/>
    <property type="evidence" value="ECO:0007669"/>
    <property type="project" value="UniProtKB-KW"/>
</dbReference>
<dbReference type="GO" id="GO:0006811">
    <property type="term" value="P:monoatomic ion transport"/>
    <property type="evidence" value="ECO:0007669"/>
    <property type="project" value="UniProtKB-KW"/>
</dbReference>
<keyword evidence="13" id="KW-0969">Cilium</keyword>
<dbReference type="Proteomes" id="UP000175691">
    <property type="component" value="Unassembled WGS sequence"/>
</dbReference>
<keyword evidence="14" id="KW-1185">Reference proteome</keyword>
<keyword evidence="6" id="KW-0406">Ion transport</keyword>
<sequence>MNKTFKLSALAFALAASAHVSAQEASTQSYDKWFGIYGMYYNADVDKPAPDYLDDGKGVGMEMGWRFDESWAVRGEFTALELDYMEVLSNKDSASGFMFGVDAMYFMPNDWWYIFGGLKRQEFDEDHNLVNLGLGKHWAIGEKLKLSTEVAAYRDIDDSYYDYSVKVGLTFPFGNATTSNYKEPTPVVDGDSDSDGVLNSVDQCPNTPAGTEVDSTGCAVVTEADSDSDGVVDSKDMCPDTPMNDKVDADGCTVFDEKEVTHNLRVLFANESAEVSEPHSADIEDFVAFFKRYGKTEAVIEGHASAPGTDAYNMELSERRAEAFKDVLVNEYDIDPARLSTEGFGESELLMEGTSPEANRVNRRISIRVTAIVEVPEKR</sequence>
<keyword evidence="13" id="KW-0282">Flagellum</keyword>
<keyword evidence="13" id="KW-0966">Cell projection</keyword>
<feature type="signal peptide" evidence="11">
    <location>
        <begin position="1"/>
        <end position="22"/>
    </location>
</feature>
<evidence type="ECO:0000256" key="8">
    <source>
        <dbReference type="ARBA" id="ARBA00023136"/>
    </source>
</evidence>
<dbReference type="Pfam" id="PF13505">
    <property type="entry name" value="OMP_b-brl"/>
    <property type="match status" value="1"/>
</dbReference>
<comment type="subcellular location">
    <subcellularLocation>
        <location evidence="1">Cell outer membrane</location>
        <topology evidence="1">Multi-pass membrane protein</topology>
    </subcellularLocation>
</comment>
<dbReference type="STRING" id="1656094.BFC18_13260"/>
<dbReference type="PRINTS" id="PR01021">
    <property type="entry name" value="OMPADOMAIN"/>
</dbReference>
<keyword evidence="4" id="KW-0812">Transmembrane</keyword>
<dbReference type="SUPFAM" id="SSF103088">
    <property type="entry name" value="OmpA-like"/>
    <property type="match status" value="1"/>
</dbReference>
<dbReference type="AlphaFoldDB" id="A0A1E7Z9R8"/>
<dbReference type="GO" id="GO:0005509">
    <property type="term" value="F:calcium ion binding"/>
    <property type="evidence" value="ECO:0007669"/>
    <property type="project" value="InterPro"/>
</dbReference>
<evidence type="ECO:0000256" key="3">
    <source>
        <dbReference type="ARBA" id="ARBA00022452"/>
    </source>
</evidence>
<dbReference type="InterPro" id="IPR027385">
    <property type="entry name" value="Beta-barrel_OMP"/>
</dbReference>
<organism evidence="13 14">
    <name type="scientific">Alteromonas confluentis</name>
    <dbReference type="NCBI Taxonomy" id="1656094"/>
    <lineage>
        <taxon>Bacteria</taxon>
        <taxon>Pseudomonadati</taxon>
        <taxon>Pseudomonadota</taxon>
        <taxon>Gammaproteobacteria</taxon>
        <taxon>Alteromonadales</taxon>
        <taxon>Alteromonadaceae</taxon>
        <taxon>Alteromonas/Salinimonas group</taxon>
        <taxon>Alteromonas</taxon>
    </lineage>
</organism>
<dbReference type="Pfam" id="PF00691">
    <property type="entry name" value="OmpA"/>
    <property type="match status" value="1"/>
</dbReference>
<reference evidence="13 14" key="1">
    <citation type="submission" date="2016-08" db="EMBL/GenBank/DDBJ databases">
        <authorList>
            <person name="Seilhamer J.J."/>
        </authorList>
    </citation>
    <scope>NUCLEOTIDE SEQUENCE [LARGE SCALE GENOMIC DNA]</scope>
    <source>
        <strain evidence="13 14">KCTC 42603</strain>
    </source>
</reference>
<dbReference type="OrthoDB" id="9805832at2"/>
<dbReference type="GO" id="GO:0009279">
    <property type="term" value="C:cell outer membrane"/>
    <property type="evidence" value="ECO:0007669"/>
    <property type="project" value="UniProtKB-SubCell"/>
</dbReference>
<dbReference type="EMBL" id="MDHN01000029">
    <property type="protein sequence ID" value="OFC70154.1"/>
    <property type="molecule type" value="Genomic_DNA"/>
</dbReference>
<accession>A0A1E7Z9R8</accession>
<dbReference type="InterPro" id="IPR036737">
    <property type="entry name" value="OmpA-like_sf"/>
</dbReference>
<dbReference type="InterPro" id="IPR050330">
    <property type="entry name" value="Bact_OuterMem_StrucFunc"/>
</dbReference>
<comment type="caution">
    <text evidence="13">The sequence shown here is derived from an EMBL/GenBank/DDBJ whole genome shotgun (WGS) entry which is preliminary data.</text>
</comment>
<evidence type="ECO:0000256" key="4">
    <source>
        <dbReference type="ARBA" id="ARBA00022692"/>
    </source>
</evidence>
<name>A0A1E7Z9R8_9ALTE</name>